<name>V5AS56_TRYCR</name>
<dbReference type="OrthoDB" id="249560at2759"/>
<organism evidence="1 2">
    <name type="scientific">Trypanosoma cruzi Dm28c</name>
    <dbReference type="NCBI Taxonomy" id="1416333"/>
    <lineage>
        <taxon>Eukaryota</taxon>
        <taxon>Discoba</taxon>
        <taxon>Euglenozoa</taxon>
        <taxon>Kinetoplastea</taxon>
        <taxon>Metakinetoplastina</taxon>
        <taxon>Trypanosomatida</taxon>
        <taxon>Trypanosomatidae</taxon>
        <taxon>Trypanosoma</taxon>
        <taxon>Schizotrypanum</taxon>
    </lineage>
</organism>
<evidence type="ECO:0000313" key="1">
    <source>
        <dbReference type="EMBL" id="ESS63620.1"/>
    </source>
</evidence>
<dbReference type="AlphaFoldDB" id="V5AS56"/>
<dbReference type="VEuPathDB" id="TriTrypDB:TCDM_08495"/>
<dbReference type="Proteomes" id="UP000017861">
    <property type="component" value="Unassembled WGS sequence"/>
</dbReference>
<protein>
    <submittedName>
        <fullName evidence="1">Uncharacterized protein</fullName>
    </submittedName>
</protein>
<reference evidence="1 2" key="1">
    <citation type="journal article" date="2014" name="Genome Announc.">
        <title>Trypanosoma cruzi Clone Dm28c Draft Genome Sequence.</title>
        <authorList>
            <person name="Grisard E.C."/>
            <person name="Teixeira S.M."/>
            <person name="de Almeida L.G."/>
            <person name="Stoco P.H."/>
            <person name="Gerber A.L."/>
            <person name="Talavera-Lopez C."/>
            <person name="Lima O.C."/>
            <person name="Andersson B."/>
            <person name="de Vasconcelos A.T."/>
        </authorList>
    </citation>
    <scope>NUCLEOTIDE SEQUENCE [LARGE SCALE GENOMIC DNA]</scope>
    <source>
        <strain evidence="1 2">Dm28c</strain>
    </source>
</reference>
<dbReference type="EMBL" id="AYLP01000119">
    <property type="protein sequence ID" value="ESS63620.1"/>
    <property type="molecule type" value="Genomic_DNA"/>
</dbReference>
<proteinExistence type="predicted"/>
<evidence type="ECO:0000313" key="2">
    <source>
        <dbReference type="Proteomes" id="UP000017861"/>
    </source>
</evidence>
<comment type="caution">
    <text evidence="1">The sequence shown here is derived from an EMBL/GenBank/DDBJ whole genome shotgun (WGS) entry which is preliminary data.</text>
</comment>
<accession>V5AS56</accession>
<gene>
    <name evidence="1" type="ORF">TCDM_08495</name>
</gene>
<sequence>MRSCSTYASEDVSCATARGGCSGVPAGLCPPSRVPTQPRSMDLLDELFSSPPVSVPSGSHLVSSVPVRDDAAVTTCLPADDFAAAPVSRHSIGDSVGVGPNVCDVLSSAHSERLEEVVSVLERIMDDDVPRWYEASVILQSLLCRSDSGNMPNPVTSDGMGDDPQESSVWNDGFANTHRNLVSIFPFLEFVQTFKHVSVFPFLQVPRLAFKLRQCVRDWVESHGGVRAVLSDSSLVLDLQTLLKNVNEVFVAVVATSPQSASEALLLSSLTDVCRYCIQFVCTCLPHGNHLFFATTMQSVMHHNSSVMPHLEGELKAQEDILQLLVVARSTAYHRCSEDIQASVSPLVAELFSLLDTFSSSSMVPLDKKKVPERRCKLSGLRLHSSDTSEVIDAFVKRYWNVAIGSPIPPLEKPEKTVLI</sequence>